<dbReference type="InterPro" id="IPR050706">
    <property type="entry name" value="Cyclic-di-GMP_PDE-like"/>
</dbReference>
<evidence type="ECO:0000259" key="1">
    <source>
        <dbReference type="PROSITE" id="PS50883"/>
    </source>
</evidence>
<proteinExistence type="predicted"/>
<comment type="caution">
    <text evidence="2">The sequence shown here is derived from an EMBL/GenBank/DDBJ whole genome shotgun (WGS) entry which is preliminary data.</text>
</comment>
<dbReference type="SUPFAM" id="SSF141868">
    <property type="entry name" value="EAL domain-like"/>
    <property type="match status" value="1"/>
</dbReference>
<evidence type="ECO:0000313" key="2">
    <source>
        <dbReference type="EMBL" id="KAF2405933.1"/>
    </source>
</evidence>
<dbReference type="EMBL" id="JXDI01000004">
    <property type="protein sequence ID" value="KAF2405933.1"/>
    <property type="molecule type" value="Genomic_DNA"/>
</dbReference>
<dbReference type="PANTHER" id="PTHR33121">
    <property type="entry name" value="CYCLIC DI-GMP PHOSPHODIESTERASE PDEF"/>
    <property type="match status" value="1"/>
</dbReference>
<name>A0ABQ6ZNH8_9PSED</name>
<sequence length="446" mass="50176">MQITLNYHAELPPVRSKNYADQPAKLLDRNCLELDILKIQSKGIKCNIFAVDVIQMSLLHEIIKSLGFDYVSALLDLIKRRIQKSLPSNCRLYIITPTIFCFFLRQGRPVDKVCSSLILSLRQPIGCKGILIPTQPSIGILTISNSDDKDWLRMVVCAADTARERMLGWALYQPKLDVAQQRAFVLLSSLSTAVRSNDQLRLVYQPRVTIPSLACSSVEALIRWNHPQFGAISPAEFIPLAEKTSLIQEISRWVLNTAAEQINRWKIQGLNFRVSVNVTASDFETSGFVDDLAALILNSTLDPSMIEFELTESILTKNKGAVARHLKRTVNLGVRLAIDDFGTGYSNWSYLSKLPISIVKIDQSLIRHLQKSEKNQRVVKALIKLAKGLDYRVVAEGVNNLAVLRILAQWGCSEVQGYLIAKPMEAESLVKWLNIKKPLIFHDLKL</sequence>
<accession>A0ABQ6ZNH8</accession>
<protein>
    <submittedName>
        <fullName evidence="2">Phytochrome-like protein cph2</fullName>
    </submittedName>
</protein>
<dbReference type="SMART" id="SM00052">
    <property type="entry name" value="EAL"/>
    <property type="match status" value="1"/>
</dbReference>
<dbReference type="RefSeq" id="WP_083359317.1">
    <property type="nucleotide sequence ID" value="NZ_JXDI01000004.1"/>
</dbReference>
<dbReference type="CDD" id="cd01948">
    <property type="entry name" value="EAL"/>
    <property type="match status" value="1"/>
</dbReference>
<dbReference type="Proteomes" id="UP000748067">
    <property type="component" value="Unassembled WGS sequence"/>
</dbReference>
<dbReference type="Pfam" id="PF00563">
    <property type="entry name" value="EAL"/>
    <property type="match status" value="1"/>
</dbReference>
<reference evidence="2 3" key="1">
    <citation type="submission" date="2015-01" db="EMBL/GenBank/DDBJ databases">
        <title>Genome Sequence of Pseudomonas antarctica CMS 35.</title>
        <authorList>
            <person name="Voget S."/>
            <person name="Chow J."/>
            <person name="Daniel R."/>
            <person name="Streit W."/>
        </authorList>
    </citation>
    <scope>NUCLEOTIDE SEQUENCE [LARGE SCALE GENOMIC DNA]</scope>
    <source>
        <strain evidence="2 3">CMS 35</strain>
    </source>
</reference>
<dbReference type="InterPro" id="IPR035919">
    <property type="entry name" value="EAL_sf"/>
</dbReference>
<gene>
    <name evidence="2" type="primary">cph2_9</name>
    <name evidence="2" type="ORF">PSAN_51540</name>
</gene>
<organism evidence="2 3">
    <name type="scientific">Pseudomonas antarctica</name>
    <dbReference type="NCBI Taxonomy" id="219572"/>
    <lineage>
        <taxon>Bacteria</taxon>
        <taxon>Pseudomonadati</taxon>
        <taxon>Pseudomonadota</taxon>
        <taxon>Gammaproteobacteria</taxon>
        <taxon>Pseudomonadales</taxon>
        <taxon>Pseudomonadaceae</taxon>
        <taxon>Pseudomonas</taxon>
    </lineage>
</organism>
<dbReference type="InterPro" id="IPR043128">
    <property type="entry name" value="Rev_trsase/Diguanyl_cyclase"/>
</dbReference>
<dbReference type="Gene3D" id="3.20.20.450">
    <property type="entry name" value="EAL domain"/>
    <property type="match status" value="1"/>
</dbReference>
<keyword evidence="3" id="KW-1185">Reference proteome</keyword>
<dbReference type="InterPro" id="IPR001633">
    <property type="entry name" value="EAL_dom"/>
</dbReference>
<dbReference type="PROSITE" id="PS50883">
    <property type="entry name" value="EAL"/>
    <property type="match status" value="1"/>
</dbReference>
<dbReference type="PANTHER" id="PTHR33121:SF19">
    <property type="entry name" value="CYCLIC DI-GMP PHOSPHODIESTERASE PA2567"/>
    <property type="match status" value="1"/>
</dbReference>
<dbReference type="Gene3D" id="3.30.70.270">
    <property type="match status" value="1"/>
</dbReference>
<evidence type="ECO:0000313" key="3">
    <source>
        <dbReference type="Proteomes" id="UP000748067"/>
    </source>
</evidence>
<feature type="domain" description="EAL" evidence="1">
    <location>
        <begin position="183"/>
        <end position="437"/>
    </location>
</feature>